<name>A0ABS3MSK4_9BRAD</name>
<dbReference type="Pfam" id="PF12228">
    <property type="entry name" value="DUF3604"/>
    <property type="match status" value="1"/>
</dbReference>
<reference evidence="1" key="1">
    <citation type="journal article" date="2021" name="Int. J. Syst. Evol. Microbiol.">
        <title>Bradyrhizobium septentrionale sp. nov. (sv. septentrionale) and Bradyrhizobium quebecense sp. nov. (sv. septentrionale) associated with legumes native to Canada possess rearranged symbiosis genes and numerous insertion sequences.</title>
        <authorList>
            <person name="Bromfield E.S.P."/>
            <person name="Cloutier S."/>
        </authorList>
    </citation>
    <scope>NUCLEOTIDE SEQUENCE</scope>
    <source>
        <strain evidence="1">12S5</strain>
    </source>
</reference>
<sequence length="93" mass="10056">MEKLKLSLQSIKGWIGADGAPQEKIVDIAWSADRKIALDGKLPRVANTVALKTATYKNSAGSPQLPGSWVDAEFDPAQYALYYARVPQIPTPG</sequence>
<organism evidence="1 2">
    <name type="scientific">Bradyrhizobium quebecense</name>
    <dbReference type="NCBI Taxonomy" id="2748629"/>
    <lineage>
        <taxon>Bacteria</taxon>
        <taxon>Pseudomonadati</taxon>
        <taxon>Pseudomonadota</taxon>
        <taxon>Alphaproteobacteria</taxon>
        <taxon>Hyphomicrobiales</taxon>
        <taxon>Nitrobacteraceae</taxon>
        <taxon>Bradyrhizobium</taxon>
    </lineage>
</organism>
<proteinExistence type="predicted"/>
<accession>A0ABS3MSK4</accession>
<protein>
    <submittedName>
        <fullName evidence="1">DUF3604 domain-containing protein</fullName>
    </submittedName>
</protein>
<evidence type="ECO:0000313" key="2">
    <source>
        <dbReference type="Proteomes" id="UP000692816"/>
    </source>
</evidence>
<gene>
    <name evidence="1" type="ORF">J4P68_34400</name>
</gene>
<dbReference type="EMBL" id="JAGEPA010000001">
    <property type="protein sequence ID" value="MBO1434361.1"/>
    <property type="molecule type" value="Genomic_DNA"/>
</dbReference>
<comment type="caution">
    <text evidence="1">The sequence shown here is derived from an EMBL/GenBank/DDBJ whole genome shotgun (WGS) entry which is preliminary data.</text>
</comment>
<dbReference type="InterPro" id="IPR022028">
    <property type="entry name" value="DUF3604"/>
</dbReference>
<dbReference type="Proteomes" id="UP000692816">
    <property type="component" value="Unassembled WGS sequence"/>
</dbReference>
<keyword evidence="2" id="KW-1185">Reference proteome</keyword>
<evidence type="ECO:0000313" key="1">
    <source>
        <dbReference type="EMBL" id="MBO1434361.1"/>
    </source>
</evidence>